<reference evidence="1 2" key="1">
    <citation type="submission" date="2018-09" db="EMBL/GenBank/DDBJ databases">
        <title>Comparative Genomic Analysis of Eight Novel Haloalkaliphilic Bacteriophages from Lake Elmenteita, Kenya.</title>
        <authorList>
            <person name="Akhwale J.K."/>
        </authorList>
    </citation>
    <scope>NUCLEOTIDE SEQUENCE [LARGE SCALE GENOMIC DNA]</scope>
</reference>
<sequence>MNIVGYYVDEYGDKTCAKDVFVCIRISDDGGFEYYCPVGQHGEGMTGYLKYCKEITKEEYLKASMGLYTPSDYL</sequence>
<protein>
    <submittedName>
        <fullName evidence="1">Uncharacterized protein</fullName>
    </submittedName>
</protein>
<evidence type="ECO:0000313" key="2">
    <source>
        <dbReference type="Proteomes" id="UP000274199"/>
    </source>
</evidence>
<accession>A0A3G3BVB9</accession>
<organism evidence="1 2">
    <name type="scientific">Bacillus phage vB_BcoS-136</name>
    <dbReference type="NCBI Taxonomy" id="2419619"/>
    <lineage>
        <taxon>Viruses</taxon>
        <taxon>Duplodnaviria</taxon>
        <taxon>Heunggongvirae</taxon>
        <taxon>Uroviricota</taxon>
        <taxon>Caudoviricetes</taxon>
        <taxon>Heleneionescovirinae</taxon>
        <taxon>Kenyattavirus</taxon>
        <taxon>Kenyattavirus kv136</taxon>
    </lineage>
</organism>
<dbReference type="Proteomes" id="UP000274199">
    <property type="component" value="Segment"/>
</dbReference>
<proteinExistence type="predicted"/>
<evidence type="ECO:0000313" key="1">
    <source>
        <dbReference type="EMBL" id="AYP68178.1"/>
    </source>
</evidence>
<gene>
    <name evidence="1" type="ORF">vBBcoS136_00046</name>
</gene>
<keyword evidence="2" id="KW-1185">Reference proteome</keyword>
<dbReference type="EMBL" id="MH884508">
    <property type="protein sequence ID" value="AYP68178.1"/>
    <property type="molecule type" value="Genomic_DNA"/>
</dbReference>
<name>A0A3G3BVB9_9CAUD</name>